<evidence type="ECO:0000313" key="2">
    <source>
        <dbReference type="Proteomes" id="UP001236657"/>
    </source>
</evidence>
<organism evidence="1 2">
    <name type="scientific">Thiothrix lacustris</name>
    <dbReference type="NCBI Taxonomy" id="525917"/>
    <lineage>
        <taxon>Bacteria</taxon>
        <taxon>Pseudomonadati</taxon>
        <taxon>Pseudomonadota</taxon>
        <taxon>Gammaproteobacteria</taxon>
        <taxon>Thiotrichales</taxon>
        <taxon>Thiotrichaceae</taxon>
        <taxon>Thiothrix</taxon>
    </lineage>
</organism>
<dbReference type="RefSeq" id="WP_308898853.1">
    <property type="nucleotide sequence ID" value="NZ_CP133219.1"/>
</dbReference>
<dbReference type="EMBL" id="CP133219">
    <property type="protein sequence ID" value="WML92498.1"/>
    <property type="molecule type" value="Genomic_DNA"/>
</dbReference>
<keyword evidence="1" id="KW-0614">Plasmid</keyword>
<accession>A0ABY9MV36</accession>
<gene>
    <name evidence="1" type="ORF">RCF98_17590</name>
</gene>
<reference evidence="1 2" key="1">
    <citation type="submission" date="2023-08" db="EMBL/GenBank/DDBJ databases">
        <title>New molecular markers tilS and rpoB for phylogenetic and monitoring studies of the genus Thiothrix biodiversity.</title>
        <authorList>
            <person name="Ravin N.V."/>
            <person name="Smolyakov D."/>
            <person name="Markov N.D."/>
            <person name="Beletsky A.V."/>
            <person name="Mardanov A.V."/>
            <person name="Rudenko T.S."/>
            <person name="Grabovich M.Y."/>
        </authorList>
    </citation>
    <scope>NUCLEOTIDE SEQUENCE [LARGE SCALE GENOMIC DNA]</scope>
    <source>
        <strain evidence="1 2">MK1</strain>
        <plasmid evidence="1 2">pThlacMK1_1</plasmid>
    </source>
</reference>
<dbReference type="Proteomes" id="UP001236657">
    <property type="component" value="Plasmid pThlacMK1_1"/>
</dbReference>
<proteinExistence type="predicted"/>
<sequence length="123" mass="14781">MINSMQNIDPVIMDLNRYLAEQEQHDIKQEYFHAKAEEEFNEMNYLEIIEYDNNYTDLEFLFDFVAAGRIEEAKAALNNFLETVKDAYIADRIIDLEQEEEEQRQADDYMEHYYLEKADSAWC</sequence>
<evidence type="ECO:0000313" key="1">
    <source>
        <dbReference type="EMBL" id="WML92498.1"/>
    </source>
</evidence>
<geneLocation type="plasmid" evidence="1 2">
    <name>pThlacMK1_1</name>
</geneLocation>
<keyword evidence="2" id="KW-1185">Reference proteome</keyword>
<protein>
    <submittedName>
        <fullName evidence="1">Uncharacterized protein</fullName>
    </submittedName>
</protein>
<name>A0ABY9MV36_9GAMM</name>